<dbReference type="PANTHER" id="PTHR34308:SF1">
    <property type="entry name" value="COBALAMIN BIOSYNTHESIS PROTEIN CBIB"/>
    <property type="match status" value="1"/>
</dbReference>
<dbReference type="GO" id="GO:0009236">
    <property type="term" value="P:cobalamin biosynthetic process"/>
    <property type="evidence" value="ECO:0007669"/>
    <property type="project" value="UniProtKB-UniRule"/>
</dbReference>
<feature type="transmembrane region" description="Helical" evidence="9">
    <location>
        <begin position="82"/>
        <end position="100"/>
    </location>
</feature>
<evidence type="ECO:0000313" key="11">
    <source>
        <dbReference type="Proteomes" id="UP000655830"/>
    </source>
</evidence>
<comment type="pathway">
    <text evidence="2 9">Cofactor biosynthesis; adenosylcobalamin biosynthesis.</text>
</comment>
<protein>
    <recommendedName>
        <fullName evidence="9">Cobalamin biosynthesis protein CobD</fullName>
    </recommendedName>
</protein>
<comment type="caution">
    <text evidence="9">Lacks conserved residue(s) required for the propagation of feature annotation.</text>
</comment>
<evidence type="ECO:0000256" key="7">
    <source>
        <dbReference type="ARBA" id="ARBA00022989"/>
    </source>
</evidence>
<keyword evidence="8 9" id="KW-0472">Membrane</keyword>
<dbReference type="NCBIfam" id="TIGR00380">
    <property type="entry name" value="cobal_cbiB"/>
    <property type="match status" value="1"/>
</dbReference>
<dbReference type="HAMAP" id="MF_00024">
    <property type="entry name" value="CobD_CbiB"/>
    <property type="match status" value="1"/>
</dbReference>
<accession>A0A926EH29</accession>
<evidence type="ECO:0000256" key="4">
    <source>
        <dbReference type="ARBA" id="ARBA00022475"/>
    </source>
</evidence>
<dbReference type="PANTHER" id="PTHR34308">
    <property type="entry name" value="COBALAMIN BIOSYNTHESIS PROTEIN CBIB"/>
    <property type="match status" value="1"/>
</dbReference>
<organism evidence="10 11">
    <name type="scientific">Zhenhengia yiwuensis</name>
    <dbReference type="NCBI Taxonomy" id="2763666"/>
    <lineage>
        <taxon>Bacteria</taxon>
        <taxon>Bacillati</taxon>
        <taxon>Bacillota</taxon>
        <taxon>Clostridia</taxon>
        <taxon>Lachnospirales</taxon>
        <taxon>Lachnospiraceae</taxon>
        <taxon>Zhenhengia</taxon>
    </lineage>
</organism>
<dbReference type="RefSeq" id="WP_249331184.1">
    <property type="nucleotide sequence ID" value="NZ_JACRSY010000001.1"/>
</dbReference>
<feature type="transmembrane region" description="Helical" evidence="9">
    <location>
        <begin position="55"/>
        <end position="76"/>
    </location>
</feature>
<dbReference type="Proteomes" id="UP000655830">
    <property type="component" value="Unassembled WGS sequence"/>
</dbReference>
<reference evidence="10" key="1">
    <citation type="submission" date="2020-08" db="EMBL/GenBank/DDBJ databases">
        <title>Genome public.</title>
        <authorList>
            <person name="Liu C."/>
            <person name="Sun Q."/>
        </authorList>
    </citation>
    <scope>NUCLEOTIDE SEQUENCE</scope>
    <source>
        <strain evidence="10">NSJ-12</strain>
    </source>
</reference>
<feature type="transmembrane region" description="Helical" evidence="9">
    <location>
        <begin position="299"/>
        <end position="321"/>
    </location>
</feature>
<proteinExistence type="inferred from homology"/>
<evidence type="ECO:0000256" key="6">
    <source>
        <dbReference type="ARBA" id="ARBA00022692"/>
    </source>
</evidence>
<dbReference type="Pfam" id="PF03186">
    <property type="entry name" value="CobD_Cbib"/>
    <property type="match status" value="1"/>
</dbReference>
<dbReference type="GO" id="GO:0048472">
    <property type="term" value="F:threonine-phosphate decarboxylase activity"/>
    <property type="evidence" value="ECO:0007669"/>
    <property type="project" value="InterPro"/>
</dbReference>
<comment type="caution">
    <text evidence="10">The sequence shown here is derived from an EMBL/GenBank/DDBJ whole genome shotgun (WGS) entry which is preliminary data.</text>
</comment>
<name>A0A926EH29_9FIRM</name>
<comment type="function">
    <text evidence="9">Converts cobyric acid to cobinamide by the addition of aminopropanol on the F carboxylic group.</text>
</comment>
<evidence type="ECO:0000256" key="1">
    <source>
        <dbReference type="ARBA" id="ARBA00004651"/>
    </source>
</evidence>
<evidence type="ECO:0000256" key="5">
    <source>
        <dbReference type="ARBA" id="ARBA00022573"/>
    </source>
</evidence>
<dbReference type="InterPro" id="IPR004485">
    <property type="entry name" value="Cobalamin_biosynth_CobD/CbiB"/>
</dbReference>
<dbReference type="GO" id="GO:0015420">
    <property type="term" value="F:ABC-type vitamin B12 transporter activity"/>
    <property type="evidence" value="ECO:0007669"/>
    <property type="project" value="UniProtKB-UniRule"/>
</dbReference>
<keyword evidence="11" id="KW-1185">Reference proteome</keyword>
<evidence type="ECO:0000313" key="10">
    <source>
        <dbReference type="EMBL" id="MBC8578117.1"/>
    </source>
</evidence>
<comment type="similarity">
    <text evidence="3 9">Belongs to the CobD/CbiB family.</text>
</comment>
<keyword evidence="5 9" id="KW-0169">Cobalamin biosynthesis</keyword>
<comment type="subcellular location">
    <subcellularLocation>
        <location evidence="1 9">Cell membrane</location>
        <topology evidence="1 9">Multi-pass membrane protein</topology>
    </subcellularLocation>
</comment>
<keyword evidence="6 9" id="KW-0812">Transmembrane</keyword>
<keyword evidence="4 9" id="KW-1003">Cell membrane</keyword>
<evidence type="ECO:0000256" key="9">
    <source>
        <dbReference type="HAMAP-Rule" id="MF_00024"/>
    </source>
</evidence>
<evidence type="ECO:0000256" key="3">
    <source>
        <dbReference type="ARBA" id="ARBA00006263"/>
    </source>
</evidence>
<keyword evidence="7 9" id="KW-1133">Transmembrane helix</keyword>
<gene>
    <name evidence="9 10" type="primary">cobD</name>
    <name evidence="10" type="ORF">H8718_01000</name>
</gene>
<evidence type="ECO:0000256" key="8">
    <source>
        <dbReference type="ARBA" id="ARBA00023136"/>
    </source>
</evidence>
<dbReference type="EMBL" id="JACRSY010000001">
    <property type="protein sequence ID" value="MBC8578117.1"/>
    <property type="molecule type" value="Genomic_DNA"/>
</dbReference>
<sequence>MDSIILIVISGFILDLILGDPHNFPHPVRLIGNMISWGEKHIRSILPKTKKGERIGGIILVIGVVGITFGATWLILKVAYGIHPLIGWIVSVILCYQALATKSLKDESMKVYKALQNHDLEGARYAVSMIVGRDTASLTEEGVAKATIETVAENTSDGIVGPLVYLLIGGVPLGFAYKAINTLDSMIGYQNERYQYFGTFGAKLDDVVNYIPARLSAYMMIAASKLCGYDAKAAYKIYRRDRYNHKSPNSAHTEAVCAGALGIQLAGDAYYFGKLCKKPIIGDALRSVETEDIKRTNKLMYSTCTCTLIVLSLIRLLILIIL</sequence>
<evidence type="ECO:0000256" key="2">
    <source>
        <dbReference type="ARBA" id="ARBA00004953"/>
    </source>
</evidence>
<dbReference type="AlphaFoldDB" id="A0A926EH29"/>
<dbReference type="GO" id="GO:0005886">
    <property type="term" value="C:plasma membrane"/>
    <property type="evidence" value="ECO:0007669"/>
    <property type="project" value="UniProtKB-SubCell"/>
</dbReference>